<dbReference type="AlphaFoldDB" id="A0A875RYK6"/>
<keyword evidence="3 9" id="KW-0812">Transmembrane</keyword>
<keyword evidence="8" id="KW-0129">CBS domain</keyword>
<dbReference type="Gene3D" id="3.10.580.10">
    <property type="entry name" value="CBS-domain"/>
    <property type="match status" value="1"/>
</dbReference>
<dbReference type="InterPro" id="IPR046342">
    <property type="entry name" value="CBS_dom_sf"/>
</dbReference>
<dbReference type="GeneID" id="62194427"/>
<keyword evidence="5 9" id="KW-0406">Ion transport</keyword>
<feature type="transmembrane region" description="Helical" evidence="9">
    <location>
        <begin position="233"/>
        <end position="253"/>
    </location>
</feature>
<dbReference type="SUPFAM" id="SSF81340">
    <property type="entry name" value="Clc chloride channel"/>
    <property type="match status" value="1"/>
</dbReference>
<protein>
    <recommendedName>
        <fullName evidence="9">Chloride channel protein</fullName>
    </recommendedName>
</protein>
<dbReference type="RefSeq" id="XP_038777278.1">
    <property type="nucleotide sequence ID" value="XM_038921350.1"/>
</dbReference>
<keyword evidence="7 9" id="KW-0868">Chloride</keyword>
<reference evidence="11" key="1">
    <citation type="submission" date="2020-10" db="EMBL/GenBank/DDBJ databases">
        <authorList>
            <person name="Roach M.J.R."/>
        </authorList>
    </citation>
    <scope>NUCLEOTIDE SEQUENCE</scope>
    <source>
        <strain evidence="11">CBS 1945</strain>
    </source>
</reference>
<dbReference type="GO" id="GO:0005886">
    <property type="term" value="C:plasma membrane"/>
    <property type="evidence" value="ECO:0007669"/>
    <property type="project" value="TreeGrafter"/>
</dbReference>
<evidence type="ECO:0000313" key="12">
    <source>
        <dbReference type="Proteomes" id="UP000662931"/>
    </source>
</evidence>
<gene>
    <name evidence="11" type="ORF">FOA43_001026</name>
</gene>
<feature type="transmembrane region" description="Helical" evidence="9">
    <location>
        <begin position="379"/>
        <end position="399"/>
    </location>
</feature>
<evidence type="ECO:0000259" key="10">
    <source>
        <dbReference type="PROSITE" id="PS51371"/>
    </source>
</evidence>
<dbReference type="Gene3D" id="1.10.3080.10">
    <property type="entry name" value="Clc chloride channel"/>
    <property type="match status" value="1"/>
</dbReference>
<dbReference type="GO" id="GO:0000324">
    <property type="term" value="C:fungal-type vacuole"/>
    <property type="evidence" value="ECO:0007669"/>
    <property type="project" value="TreeGrafter"/>
</dbReference>
<dbReference type="CDD" id="cd03684">
    <property type="entry name" value="ClC_3_like"/>
    <property type="match status" value="1"/>
</dbReference>
<evidence type="ECO:0000313" key="11">
    <source>
        <dbReference type="EMBL" id="QPG73713.1"/>
    </source>
</evidence>
<comment type="caution">
    <text evidence="9">Lacks conserved residue(s) required for the propagation of feature annotation.</text>
</comment>
<dbReference type="PANTHER" id="PTHR45711">
    <property type="entry name" value="CHLORIDE CHANNEL PROTEIN"/>
    <property type="match status" value="1"/>
</dbReference>
<dbReference type="GO" id="GO:0006878">
    <property type="term" value="P:intracellular copper ion homeostasis"/>
    <property type="evidence" value="ECO:0007669"/>
    <property type="project" value="TreeGrafter"/>
</dbReference>
<feature type="domain" description="CBS" evidence="10">
    <location>
        <begin position="749"/>
        <end position="804"/>
    </location>
</feature>
<dbReference type="GO" id="GO:0005794">
    <property type="term" value="C:Golgi apparatus"/>
    <property type="evidence" value="ECO:0007669"/>
    <property type="project" value="TreeGrafter"/>
</dbReference>
<evidence type="ECO:0000256" key="3">
    <source>
        <dbReference type="ARBA" id="ARBA00022692"/>
    </source>
</evidence>
<evidence type="ECO:0000256" key="5">
    <source>
        <dbReference type="ARBA" id="ARBA00023065"/>
    </source>
</evidence>
<feature type="transmembrane region" description="Helical" evidence="9">
    <location>
        <begin position="200"/>
        <end position="221"/>
    </location>
</feature>
<keyword evidence="2 9" id="KW-0813">Transport</keyword>
<comment type="similarity">
    <text evidence="9">Belongs to the chloride channel (TC 2.A.49) family.</text>
</comment>
<dbReference type="PRINTS" id="PR00762">
    <property type="entry name" value="CLCHANNEL"/>
</dbReference>
<evidence type="ECO:0000256" key="2">
    <source>
        <dbReference type="ARBA" id="ARBA00022448"/>
    </source>
</evidence>
<dbReference type="Proteomes" id="UP000662931">
    <property type="component" value="Chromosome 1"/>
</dbReference>
<name>A0A875RYK6_EENNA</name>
<feature type="transmembrane region" description="Helical" evidence="9">
    <location>
        <begin position="127"/>
        <end position="154"/>
    </location>
</feature>
<dbReference type="KEGG" id="bnn:FOA43_001026"/>
<evidence type="ECO:0000256" key="7">
    <source>
        <dbReference type="ARBA" id="ARBA00023214"/>
    </source>
</evidence>
<evidence type="ECO:0000256" key="8">
    <source>
        <dbReference type="PROSITE-ProRule" id="PRU00703"/>
    </source>
</evidence>
<dbReference type="GO" id="GO:0006879">
    <property type="term" value="P:intracellular iron ion homeostasis"/>
    <property type="evidence" value="ECO:0007669"/>
    <property type="project" value="TreeGrafter"/>
</dbReference>
<organism evidence="11 12">
    <name type="scientific">Eeniella nana</name>
    <name type="common">Yeast</name>
    <name type="synonym">Brettanomyces nanus</name>
    <dbReference type="NCBI Taxonomy" id="13502"/>
    <lineage>
        <taxon>Eukaryota</taxon>
        <taxon>Fungi</taxon>
        <taxon>Dikarya</taxon>
        <taxon>Ascomycota</taxon>
        <taxon>Saccharomycotina</taxon>
        <taxon>Pichiomycetes</taxon>
        <taxon>Pichiales</taxon>
        <taxon>Pichiaceae</taxon>
        <taxon>Brettanomyces</taxon>
    </lineage>
</organism>
<dbReference type="PROSITE" id="PS51371">
    <property type="entry name" value="CBS"/>
    <property type="match status" value="1"/>
</dbReference>
<dbReference type="InterPro" id="IPR001807">
    <property type="entry name" value="ClC"/>
</dbReference>
<keyword evidence="12" id="KW-1185">Reference proteome</keyword>
<comment type="subcellular location">
    <subcellularLocation>
        <location evidence="1 9">Membrane</location>
        <topology evidence="1 9">Multi-pass membrane protein</topology>
    </subcellularLocation>
</comment>
<proteinExistence type="inferred from homology"/>
<dbReference type="EMBL" id="CP064812">
    <property type="protein sequence ID" value="QPG73713.1"/>
    <property type="molecule type" value="Genomic_DNA"/>
</dbReference>
<feature type="transmembrane region" description="Helical" evidence="9">
    <location>
        <begin position="549"/>
        <end position="573"/>
    </location>
</feature>
<evidence type="ECO:0000256" key="4">
    <source>
        <dbReference type="ARBA" id="ARBA00022989"/>
    </source>
</evidence>
<dbReference type="SMART" id="SM00116">
    <property type="entry name" value="CBS"/>
    <property type="match status" value="1"/>
</dbReference>
<accession>A0A875RYK6</accession>
<dbReference type="GO" id="GO:0005247">
    <property type="term" value="F:voltage-gated chloride channel activity"/>
    <property type="evidence" value="ECO:0007669"/>
    <property type="project" value="TreeGrafter"/>
</dbReference>
<keyword evidence="4 9" id="KW-1133">Transmembrane helix</keyword>
<dbReference type="OrthoDB" id="44789at2759"/>
<evidence type="ECO:0000256" key="1">
    <source>
        <dbReference type="ARBA" id="ARBA00004141"/>
    </source>
</evidence>
<dbReference type="InterPro" id="IPR000644">
    <property type="entry name" value="CBS_dom"/>
</dbReference>
<evidence type="ECO:0000256" key="6">
    <source>
        <dbReference type="ARBA" id="ARBA00023136"/>
    </source>
</evidence>
<dbReference type="GO" id="GO:0005783">
    <property type="term" value="C:endoplasmic reticulum"/>
    <property type="evidence" value="ECO:0007669"/>
    <property type="project" value="TreeGrafter"/>
</dbReference>
<feature type="transmembrane region" description="Helical" evidence="9">
    <location>
        <begin position="302"/>
        <end position="326"/>
    </location>
</feature>
<dbReference type="PANTHER" id="PTHR45711:SF9">
    <property type="entry name" value="ANION_PROTON EXCHANGE TRANSPORTER GEF1"/>
    <property type="match status" value="1"/>
</dbReference>
<feature type="transmembrane region" description="Helical" evidence="9">
    <location>
        <begin position="419"/>
        <end position="438"/>
    </location>
</feature>
<dbReference type="Pfam" id="PF00571">
    <property type="entry name" value="CBS"/>
    <property type="match status" value="1"/>
</dbReference>
<keyword evidence="6 9" id="KW-0472">Membrane</keyword>
<dbReference type="GO" id="GO:0005769">
    <property type="term" value="C:early endosome"/>
    <property type="evidence" value="ECO:0007669"/>
    <property type="project" value="TreeGrafter"/>
</dbReference>
<sequence>MADNWQDSFESVEYAALTKRFKDFRTVDWVQEAYKENKGYYKELIKSRIETPIENETISSTFSISQQNTDTVLIDDGSSTDYDESRGNSQMPTIDATLVDDDSAPILQNFNNFRHEVNKFKVIKSRLWITFQVWLALTLIGGSIGTIAGCLNIITEWLGDLKEGYCSTSFYLNKNFCCWEEKAEQCSNWVPWSQFALGRYLVYIIFSVLFGSISALLCKYYAPNAAGSGISEVKCIVSGFVTSGFLGWWTLFIKSIGLPLVIASGLNVGKEGPSVHYAACVGNVVAKLFHNFERSYMHHSQFLTAAAAAGVAVAFASPIGGVLFSIEEITSNFKLSTMWESYYCALVATGTLSAMNTFRTGQIVIFQVTYDTTWRYFEVPFFIALGIFGGIYGIVVSKFNIKCIAFRNRYIKNHPVKEVALLCLFTAVIGYFSEFIRLDMTEAMEILFHECRRKNNEIGGLFEHRICEAASSKGRLISTVISLLYATLLRMFLVVISYNSKIPCGIFVPSMAAGATFGKAVGLIAEALFNDSKCHSSDPGDQCIISGTYSFLGAAAALSGITNLTLAVVIIMFELTGALKYVIPTMIVVGVTKIVGDLFGLGMGGVADQMVRFNGIPYLDAKEDHDFDNFKLVDAMVKEVVSLPYKGLCFGDIELLIDQSKLSIFPIVDSLKGRAVLGMADRRSLLRGLKHYRREAVEREEEESVLSQKIVKFIDDDRVIELTGSEDITNYVGVSVEPTESMVDLCSCIRPEVFSVDIKTSLYRVMDNFIKLGPRAIIVEQQGKLVGIITKKDLARFELYLHYSKHGNPFLSSRDEVIFARIWDFLLKIDSWWKQIVRKRQTIDRDEADVSSELSVHVSQ</sequence>
<dbReference type="SUPFAM" id="SSF54631">
    <property type="entry name" value="CBS-domain pair"/>
    <property type="match status" value="1"/>
</dbReference>
<dbReference type="Pfam" id="PF00654">
    <property type="entry name" value="Voltage_CLC"/>
    <property type="match status" value="1"/>
</dbReference>
<dbReference type="InterPro" id="IPR014743">
    <property type="entry name" value="Cl-channel_core"/>
</dbReference>
<feature type="transmembrane region" description="Helical" evidence="9">
    <location>
        <begin position="476"/>
        <end position="498"/>
    </location>
</feature>
<evidence type="ECO:0000256" key="9">
    <source>
        <dbReference type="RuleBase" id="RU361221"/>
    </source>
</evidence>
<feature type="transmembrane region" description="Helical" evidence="9">
    <location>
        <begin position="505"/>
        <end position="529"/>
    </location>
</feature>